<accession>A0AC61NBP8</accession>
<proteinExistence type="predicted"/>
<keyword evidence="2" id="KW-1185">Reference proteome</keyword>
<evidence type="ECO:0000313" key="1">
    <source>
        <dbReference type="EMBL" id="QZE12878.1"/>
    </source>
</evidence>
<sequence>MNPLTGNYCALYADTLSKKGDREKRKDIKNECSYEGLYLILSEGKLWSRADKREKCECWNMHFKEQV</sequence>
<evidence type="ECO:0000313" key="2">
    <source>
        <dbReference type="Proteomes" id="UP000826212"/>
    </source>
</evidence>
<gene>
    <name evidence="1" type="ORF">K4L44_09785</name>
</gene>
<dbReference type="EMBL" id="CP081303">
    <property type="protein sequence ID" value="QZE12878.1"/>
    <property type="molecule type" value="Genomic_DNA"/>
</dbReference>
<reference evidence="1" key="1">
    <citation type="submission" date="2021-08" db="EMBL/GenBank/DDBJ databases">
        <title>Novel anaerobic bacterium isolated from sea squirt in East Sea, Republic of Korea.</title>
        <authorList>
            <person name="Nguyen T.H."/>
            <person name="Li Z."/>
            <person name="Lee Y.-J."/>
            <person name="Ko J."/>
            <person name="Kim S.-G."/>
        </authorList>
    </citation>
    <scope>NUCLEOTIDE SEQUENCE</scope>
    <source>
        <strain evidence="1">KCTC 25031</strain>
    </source>
</reference>
<dbReference type="Proteomes" id="UP000826212">
    <property type="component" value="Chromosome"/>
</dbReference>
<protein>
    <submittedName>
        <fullName evidence="1">Uncharacterized protein</fullName>
    </submittedName>
</protein>
<organism evidence="1 2">
    <name type="scientific">Halosquirtibacter laminarini</name>
    <dbReference type="NCBI Taxonomy" id="3374600"/>
    <lineage>
        <taxon>Bacteria</taxon>
        <taxon>Pseudomonadati</taxon>
        <taxon>Bacteroidota</taxon>
        <taxon>Bacteroidia</taxon>
        <taxon>Marinilabiliales</taxon>
        <taxon>Prolixibacteraceae</taxon>
        <taxon>Halosquirtibacter</taxon>
    </lineage>
</organism>
<name>A0AC61NBP8_9BACT</name>